<evidence type="ECO:0000259" key="2">
    <source>
        <dbReference type="Pfam" id="PF07859"/>
    </source>
</evidence>
<dbReference type="InterPro" id="IPR013094">
    <property type="entry name" value="AB_hydrolase_3"/>
</dbReference>
<protein>
    <submittedName>
        <fullName evidence="3">Alpha/beta hydrolase</fullName>
    </submittedName>
</protein>
<dbReference type="PANTHER" id="PTHR48081">
    <property type="entry name" value="AB HYDROLASE SUPERFAMILY PROTEIN C4A8.06C"/>
    <property type="match status" value="1"/>
</dbReference>
<evidence type="ECO:0000313" key="4">
    <source>
        <dbReference type="Proteomes" id="UP000197269"/>
    </source>
</evidence>
<name>A0A246DXI0_9HYPH</name>
<dbReference type="Proteomes" id="UP000197269">
    <property type="component" value="Unassembled WGS sequence"/>
</dbReference>
<dbReference type="Gene3D" id="3.40.50.1820">
    <property type="entry name" value="alpha/beta hydrolase"/>
    <property type="match status" value="1"/>
</dbReference>
<evidence type="ECO:0000313" key="3">
    <source>
        <dbReference type="EMBL" id="OWO95093.1"/>
    </source>
</evidence>
<sequence length="327" mass="35318">MSPGAASHPRLAPLTSHEVGGARRLNALLRLLPSYNTDRRWNAKTVQAAIHIAQLLVPDGLRRHRDVVTRTVLADGKRIRLRLIHPNGARRGLYVHFHGGAWVMGDARLDDGITRPIAKDCQVVVAGVDFHNAADDRLDLALLDSKASIEWLADHLAEFEVEHLVLGGESSGAQLAAEALLHLRQRRKAEAVVAFVSVCGAFDLGGSQSLRLSTGRSLVIDGQSALRNLQRLTPSLSGREAKGPLSADLSGLPPALLVAGALDPILDDSILMYERWQSQNGNADCVVFPEAPHGFNRFPTKLAARANSLVRAWISQTLDRTASAGRG</sequence>
<reference evidence="3 4" key="1">
    <citation type="submission" date="2017-03" db="EMBL/GenBank/DDBJ databases">
        <title>Genome of strain Rhizobium sp. CNPSo 668.</title>
        <authorList>
            <person name="Ribeiro R."/>
        </authorList>
    </citation>
    <scope>NUCLEOTIDE SEQUENCE [LARGE SCALE GENOMIC DNA]</scope>
    <source>
        <strain evidence="3 4">CNPSo 668</strain>
    </source>
</reference>
<comment type="caution">
    <text evidence="3">The sequence shown here is derived from an EMBL/GenBank/DDBJ whole genome shotgun (WGS) entry which is preliminary data.</text>
</comment>
<dbReference type="InterPro" id="IPR050300">
    <property type="entry name" value="GDXG_lipolytic_enzyme"/>
</dbReference>
<dbReference type="RefSeq" id="WP_088393412.1">
    <property type="nucleotide sequence ID" value="NZ_MXPU01000006.1"/>
</dbReference>
<gene>
    <name evidence="3" type="ORF">B5E41_10695</name>
</gene>
<organism evidence="3 4">
    <name type="scientific">Rhizobium esperanzae</name>
    <dbReference type="NCBI Taxonomy" id="1967781"/>
    <lineage>
        <taxon>Bacteria</taxon>
        <taxon>Pseudomonadati</taxon>
        <taxon>Pseudomonadota</taxon>
        <taxon>Alphaproteobacteria</taxon>
        <taxon>Hyphomicrobiales</taxon>
        <taxon>Rhizobiaceae</taxon>
        <taxon>Rhizobium/Agrobacterium group</taxon>
        <taxon>Rhizobium</taxon>
    </lineage>
</organism>
<dbReference type="EMBL" id="MXPU01000006">
    <property type="protein sequence ID" value="OWO95093.1"/>
    <property type="molecule type" value="Genomic_DNA"/>
</dbReference>
<evidence type="ECO:0000256" key="1">
    <source>
        <dbReference type="ARBA" id="ARBA00022801"/>
    </source>
</evidence>
<dbReference type="SUPFAM" id="SSF53474">
    <property type="entry name" value="alpha/beta-Hydrolases"/>
    <property type="match status" value="1"/>
</dbReference>
<dbReference type="Pfam" id="PF07859">
    <property type="entry name" value="Abhydrolase_3"/>
    <property type="match status" value="1"/>
</dbReference>
<dbReference type="GO" id="GO:0016787">
    <property type="term" value="F:hydrolase activity"/>
    <property type="evidence" value="ECO:0007669"/>
    <property type="project" value="UniProtKB-KW"/>
</dbReference>
<dbReference type="AlphaFoldDB" id="A0A246DXI0"/>
<proteinExistence type="predicted"/>
<dbReference type="InterPro" id="IPR029058">
    <property type="entry name" value="AB_hydrolase_fold"/>
</dbReference>
<keyword evidence="1 3" id="KW-0378">Hydrolase</keyword>
<feature type="domain" description="Alpha/beta hydrolase fold-3" evidence="2">
    <location>
        <begin position="95"/>
        <end position="295"/>
    </location>
</feature>
<accession>A0A246DXI0</accession>